<evidence type="ECO:0000259" key="1">
    <source>
        <dbReference type="Pfam" id="PF17919"/>
    </source>
</evidence>
<evidence type="ECO:0000313" key="3">
    <source>
        <dbReference type="Proteomes" id="UP000325315"/>
    </source>
</evidence>
<organism evidence="2 3">
    <name type="scientific">Gossypium australe</name>
    <dbReference type="NCBI Taxonomy" id="47621"/>
    <lineage>
        <taxon>Eukaryota</taxon>
        <taxon>Viridiplantae</taxon>
        <taxon>Streptophyta</taxon>
        <taxon>Embryophyta</taxon>
        <taxon>Tracheophyta</taxon>
        <taxon>Spermatophyta</taxon>
        <taxon>Magnoliopsida</taxon>
        <taxon>eudicotyledons</taxon>
        <taxon>Gunneridae</taxon>
        <taxon>Pentapetalae</taxon>
        <taxon>rosids</taxon>
        <taxon>malvids</taxon>
        <taxon>Malvales</taxon>
        <taxon>Malvaceae</taxon>
        <taxon>Malvoideae</taxon>
        <taxon>Gossypium</taxon>
    </lineage>
</organism>
<dbReference type="Pfam" id="PF17919">
    <property type="entry name" value="RT_RNaseH_2"/>
    <property type="match status" value="1"/>
</dbReference>
<feature type="domain" description="Reverse transcriptase/retrotransposon-derived protein RNase H-like" evidence="1">
    <location>
        <begin position="29"/>
        <end position="102"/>
    </location>
</feature>
<comment type="caution">
    <text evidence="2">The sequence shown here is derived from an EMBL/GenBank/DDBJ whole genome shotgun (WGS) entry which is preliminary data.</text>
</comment>
<reference evidence="3" key="1">
    <citation type="journal article" date="2019" name="Plant Biotechnol. J.">
        <title>Genome sequencing of the Australian wild diploid species Gossypium australe highlights disease resistance and delayed gland morphogenesis.</title>
        <authorList>
            <person name="Cai Y."/>
            <person name="Cai X."/>
            <person name="Wang Q."/>
            <person name="Wang P."/>
            <person name="Zhang Y."/>
            <person name="Cai C."/>
            <person name="Xu Y."/>
            <person name="Wang K."/>
            <person name="Zhou Z."/>
            <person name="Wang C."/>
            <person name="Geng S."/>
            <person name="Li B."/>
            <person name="Dong Q."/>
            <person name="Hou Y."/>
            <person name="Wang H."/>
            <person name="Ai P."/>
            <person name="Liu Z."/>
            <person name="Yi F."/>
            <person name="Sun M."/>
            <person name="An G."/>
            <person name="Cheng J."/>
            <person name="Zhang Y."/>
            <person name="Shi Q."/>
            <person name="Xie Y."/>
            <person name="Shi X."/>
            <person name="Chang Y."/>
            <person name="Huang F."/>
            <person name="Chen Y."/>
            <person name="Hong S."/>
            <person name="Mi L."/>
            <person name="Sun Q."/>
            <person name="Zhang L."/>
            <person name="Zhou B."/>
            <person name="Peng R."/>
            <person name="Zhang X."/>
            <person name="Liu F."/>
        </authorList>
    </citation>
    <scope>NUCLEOTIDE SEQUENCE [LARGE SCALE GENOMIC DNA]</scope>
    <source>
        <strain evidence="3">cv. PA1801</strain>
    </source>
</reference>
<dbReference type="AlphaFoldDB" id="A0A5B6X522"/>
<gene>
    <name evidence="2" type="ORF">EPI10_032418</name>
</gene>
<protein>
    <submittedName>
        <fullName evidence="2">Transposon Ty3-G Gag-Pol polyprotein</fullName>
    </submittedName>
</protein>
<dbReference type="SUPFAM" id="SSF56672">
    <property type="entry name" value="DNA/RNA polymerases"/>
    <property type="match status" value="1"/>
</dbReference>
<dbReference type="InterPro" id="IPR041577">
    <property type="entry name" value="RT_RNaseH_2"/>
</dbReference>
<name>A0A5B6X522_9ROSI</name>
<accession>A0A5B6X522</accession>
<proteinExistence type="predicted"/>
<keyword evidence="3" id="KW-1185">Reference proteome</keyword>
<evidence type="ECO:0000313" key="2">
    <source>
        <dbReference type="EMBL" id="KAA3488696.1"/>
    </source>
</evidence>
<dbReference type="InterPro" id="IPR043502">
    <property type="entry name" value="DNA/RNA_pol_sf"/>
</dbReference>
<dbReference type="OrthoDB" id="415724at2759"/>
<sequence>MLSTIHKRILDDIFSVNKVIIERCQLFLCQQGFEQLKTMLNEAPILTQFEFGKEIYVFNDALVNSLDCVLMQEGKLKLHEKNYPTHDLELVAMFFALKIWNTTCTRMNVIFSQITKAYWHVNRIIIIY</sequence>
<dbReference type="EMBL" id="SMMG02000001">
    <property type="protein sequence ID" value="KAA3488696.1"/>
    <property type="molecule type" value="Genomic_DNA"/>
</dbReference>
<dbReference type="Proteomes" id="UP000325315">
    <property type="component" value="Unassembled WGS sequence"/>
</dbReference>